<keyword evidence="1" id="KW-0496">Mitochondrion</keyword>
<evidence type="ECO:0000256" key="1">
    <source>
        <dbReference type="RuleBase" id="RU363045"/>
    </source>
</evidence>
<dbReference type="Gene3D" id="3.60.160.10">
    <property type="entry name" value="Mitochondrial biogenesis AIM24"/>
    <property type="match status" value="1"/>
</dbReference>
<dbReference type="SUPFAM" id="SSF51219">
    <property type="entry name" value="TRAP-like"/>
    <property type="match status" value="1"/>
</dbReference>
<accession>A0AAD5UMI7</accession>
<dbReference type="AlphaFoldDB" id="A0AAD5UMI7"/>
<evidence type="ECO:0000313" key="2">
    <source>
        <dbReference type="EMBL" id="KAJ3262253.1"/>
    </source>
</evidence>
<comment type="caution">
    <text evidence="2">The sequence shown here is derived from an EMBL/GenBank/DDBJ whole genome shotgun (WGS) entry which is preliminary data.</text>
</comment>
<dbReference type="InterPro" id="IPR016031">
    <property type="entry name" value="Trp_RNA-bd_attenuator-like_dom"/>
</dbReference>
<protein>
    <recommendedName>
        <fullName evidence="1">Altered inheritance of mitochondria protein 24, mitochondrial</fullName>
    </recommendedName>
</protein>
<sequence>MRHYSQLTRHTAALVPNRVISPSVISLSNIPKKTSFEIKDSNLTVNLAPNDSILTAVGSIVASSSKIDTLLGIHTPITRSITRKLSGGSFFLEKYSTETGAVVALSPKQSTIIEMDGTRQIVFKSDSFIASTDTIDLQASPISFGLKGGYFHLIATGQGVFSIKSSSVIELQDDQECFVEPSRVVAWDLQMRVEPVETDALPMAKKAYRQPIHWMSHWGVPDPIQNFSELVVFYYVAALRRVVHMFRYWVLGERGVYRIKGPGQVFLK</sequence>
<organism evidence="2 3">
    <name type="scientific">Boothiomyces macroporosus</name>
    <dbReference type="NCBI Taxonomy" id="261099"/>
    <lineage>
        <taxon>Eukaryota</taxon>
        <taxon>Fungi</taxon>
        <taxon>Fungi incertae sedis</taxon>
        <taxon>Chytridiomycota</taxon>
        <taxon>Chytridiomycota incertae sedis</taxon>
        <taxon>Chytridiomycetes</taxon>
        <taxon>Rhizophydiales</taxon>
        <taxon>Terramycetaceae</taxon>
        <taxon>Boothiomyces</taxon>
    </lineage>
</organism>
<reference evidence="2" key="1">
    <citation type="submission" date="2020-05" db="EMBL/GenBank/DDBJ databases">
        <title>Phylogenomic resolution of chytrid fungi.</title>
        <authorList>
            <person name="Stajich J.E."/>
            <person name="Amses K."/>
            <person name="Simmons R."/>
            <person name="Seto K."/>
            <person name="Myers J."/>
            <person name="Bonds A."/>
            <person name="Quandt C.A."/>
            <person name="Barry K."/>
            <person name="Liu P."/>
            <person name="Grigoriev I."/>
            <person name="Longcore J.E."/>
            <person name="James T.Y."/>
        </authorList>
    </citation>
    <scope>NUCLEOTIDE SEQUENCE</scope>
    <source>
        <strain evidence="2">PLAUS21</strain>
    </source>
</reference>
<dbReference type="InterPro" id="IPR002838">
    <property type="entry name" value="AIM24"/>
</dbReference>
<gene>
    <name evidence="2" type="ORF">HK103_002666</name>
</gene>
<dbReference type="Proteomes" id="UP001210925">
    <property type="component" value="Unassembled WGS sequence"/>
</dbReference>
<dbReference type="EMBL" id="JADGKB010000002">
    <property type="protein sequence ID" value="KAJ3262253.1"/>
    <property type="molecule type" value="Genomic_DNA"/>
</dbReference>
<proteinExistence type="inferred from homology"/>
<dbReference type="Pfam" id="PF01987">
    <property type="entry name" value="AIM24"/>
    <property type="match status" value="1"/>
</dbReference>
<keyword evidence="3" id="KW-1185">Reference proteome</keyword>
<comment type="similarity">
    <text evidence="1">Belongs to the AIM24 family.</text>
</comment>
<evidence type="ECO:0000313" key="3">
    <source>
        <dbReference type="Proteomes" id="UP001210925"/>
    </source>
</evidence>
<dbReference type="InterPro" id="IPR036983">
    <property type="entry name" value="AIM24_sf"/>
</dbReference>
<dbReference type="GO" id="GO:0005739">
    <property type="term" value="C:mitochondrion"/>
    <property type="evidence" value="ECO:0007669"/>
    <property type="project" value="UniProtKB-SubCell"/>
</dbReference>
<name>A0AAD5UMI7_9FUNG</name>
<comment type="subcellular location">
    <subcellularLocation>
        <location evidence="1">Mitochondrion</location>
    </subcellularLocation>
</comment>